<sequence>MLLISPAPRTRPARRPPPPRPGPRGSCRGRRWRP</sequence>
<dbReference type="AlphaFoldDB" id="A0A0A9BVM3"/>
<feature type="compositionally biased region" description="Low complexity" evidence="1">
    <location>
        <begin position="1"/>
        <end position="10"/>
    </location>
</feature>
<dbReference type="EMBL" id="GBRH01232690">
    <property type="protein sequence ID" value="JAD65205.1"/>
    <property type="molecule type" value="Transcribed_RNA"/>
</dbReference>
<evidence type="ECO:0000313" key="2">
    <source>
        <dbReference type="EMBL" id="JAD65205.1"/>
    </source>
</evidence>
<name>A0A0A9BVM3_ARUDO</name>
<evidence type="ECO:0000256" key="1">
    <source>
        <dbReference type="SAM" id="MobiDB-lite"/>
    </source>
</evidence>
<feature type="region of interest" description="Disordered" evidence="1">
    <location>
        <begin position="1"/>
        <end position="34"/>
    </location>
</feature>
<protein>
    <submittedName>
        <fullName evidence="2">Uncharacterized protein</fullName>
    </submittedName>
</protein>
<accession>A0A0A9BVM3</accession>
<reference evidence="2" key="2">
    <citation type="journal article" date="2015" name="Data Brief">
        <title>Shoot transcriptome of the giant reed, Arundo donax.</title>
        <authorList>
            <person name="Barrero R.A."/>
            <person name="Guerrero F.D."/>
            <person name="Moolhuijzen P."/>
            <person name="Goolsby J.A."/>
            <person name="Tidwell J."/>
            <person name="Bellgard S.E."/>
            <person name="Bellgard M.I."/>
        </authorList>
    </citation>
    <scope>NUCLEOTIDE SEQUENCE</scope>
    <source>
        <tissue evidence="2">Shoot tissue taken approximately 20 cm above the soil surface</tissue>
    </source>
</reference>
<proteinExistence type="predicted"/>
<reference evidence="2" key="1">
    <citation type="submission" date="2014-09" db="EMBL/GenBank/DDBJ databases">
        <authorList>
            <person name="Magalhaes I.L.F."/>
            <person name="Oliveira U."/>
            <person name="Santos F.R."/>
            <person name="Vidigal T.H.D.A."/>
            <person name="Brescovit A.D."/>
            <person name="Santos A.J."/>
        </authorList>
    </citation>
    <scope>NUCLEOTIDE SEQUENCE</scope>
    <source>
        <tissue evidence="2">Shoot tissue taken approximately 20 cm above the soil surface</tissue>
    </source>
</reference>
<organism evidence="2">
    <name type="scientific">Arundo donax</name>
    <name type="common">Giant reed</name>
    <name type="synonym">Donax arundinaceus</name>
    <dbReference type="NCBI Taxonomy" id="35708"/>
    <lineage>
        <taxon>Eukaryota</taxon>
        <taxon>Viridiplantae</taxon>
        <taxon>Streptophyta</taxon>
        <taxon>Embryophyta</taxon>
        <taxon>Tracheophyta</taxon>
        <taxon>Spermatophyta</taxon>
        <taxon>Magnoliopsida</taxon>
        <taxon>Liliopsida</taxon>
        <taxon>Poales</taxon>
        <taxon>Poaceae</taxon>
        <taxon>PACMAD clade</taxon>
        <taxon>Arundinoideae</taxon>
        <taxon>Arundineae</taxon>
        <taxon>Arundo</taxon>
    </lineage>
</organism>